<comment type="caution">
    <text evidence="1">The sequence shown here is derived from an EMBL/GenBank/DDBJ whole genome shotgun (WGS) entry which is preliminary data.</text>
</comment>
<protein>
    <submittedName>
        <fullName evidence="1">Uncharacterized protein</fullName>
    </submittedName>
</protein>
<organism evidence="1 2">
    <name type="scientific">Falsibacillus pallidus</name>
    <dbReference type="NCBI Taxonomy" id="493781"/>
    <lineage>
        <taxon>Bacteria</taxon>
        <taxon>Bacillati</taxon>
        <taxon>Bacillota</taxon>
        <taxon>Bacilli</taxon>
        <taxon>Bacillales</taxon>
        <taxon>Bacillaceae</taxon>
        <taxon>Falsibacillus</taxon>
    </lineage>
</organism>
<gene>
    <name evidence="1" type="ORF">DFR59_101453</name>
</gene>
<name>A0A370GVT8_9BACI</name>
<evidence type="ECO:0000313" key="1">
    <source>
        <dbReference type="EMBL" id="RDI47788.1"/>
    </source>
</evidence>
<keyword evidence="2" id="KW-1185">Reference proteome</keyword>
<dbReference type="Proteomes" id="UP000255326">
    <property type="component" value="Unassembled WGS sequence"/>
</dbReference>
<dbReference type="AlphaFoldDB" id="A0A370GVT8"/>
<accession>A0A370GVT8</accession>
<reference evidence="1 2" key="1">
    <citation type="submission" date="2018-07" db="EMBL/GenBank/DDBJ databases">
        <title>Genomic Encyclopedia of Type Strains, Phase IV (KMG-IV): sequencing the most valuable type-strain genomes for metagenomic binning, comparative biology and taxonomic classification.</title>
        <authorList>
            <person name="Goeker M."/>
        </authorList>
    </citation>
    <scope>NUCLEOTIDE SEQUENCE [LARGE SCALE GENOMIC DNA]</scope>
    <source>
        <strain evidence="1 2">DSM 25281</strain>
    </source>
</reference>
<proteinExistence type="predicted"/>
<sequence>MIGHPNNYSCSTGSFGMTAGIIKIKIVAATANVTPVAKWNSDPLMALTTYVTISINKKVQKKVQMYLISYSPLFKYIYHKM</sequence>
<evidence type="ECO:0000313" key="2">
    <source>
        <dbReference type="Proteomes" id="UP000255326"/>
    </source>
</evidence>
<dbReference type="EMBL" id="QQAY01000001">
    <property type="protein sequence ID" value="RDI47788.1"/>
    <property type="molecule type" value="Genomic_DNA"/>
</dbReference>